<evidence type="ECO:0000313" key="4">
    <source>
        <dbReference type="Proteomes" id="UP001500889"/>
    </source>
</evidence>
<sequence>MEKLLERDFFDLKEDVDGGDRTSCAKQQEQMPNSKFHDQESLAQQKLDEGQKRWVGGDLEEQLHQAFQEKQHSQEQQKKDQKQLEGELQQTVAECQRLKDQLDGKQGEFKKMTKRYNALQSDFEATLLKKNARIWELKGSLDLAQDRCDEVQQENERELEDIKHLKTKILAMEHANEMLMTHFEGARLELSSISDLLLLSENQQLPDGPLSQQVLQRSLESLQAMTEGFEPLQQQLLEERNKELGKLIVLEEDKSRLEKRLANMQKELAQKANNYATLEEQIQPLIDERNAQKQRQKSDKSRKRVQLELQRLSADKENLKEKFEQLKEENSRLATKRDTSDALRLELQRTQKLLDEAQMEVERLSKLQMVEKNSEQLIERLQRENRCLELELQSLQRSAAEKEEEEVSANCSNCVEKLDEIRKLQKINKRQGKLLKETKPDKASMRQENLLTDFKGKAEQLKAYIKCPTQSAQQCSEQLEQQKYCERMAEQENIFHAQLQQAEEKYQRLLSSYEEVCGEIVQLKQTIVGDREKIEKVVRAKNSELNALMSKCRDKEQCIDDLKRGFDEVYTNIGSERQSMKRVLAQWEAQKVDNKQVEKHWQKQMSAMQRKHDQAIDSMNQRYQTAMQKANNCKLYAEDKATEYLASLDEMKATMDSMNERYQTAIQTANNYKLYAEDKAAEYQALLAKMKAKHRQPREQRQ</sequence>
<gene>
    <name evidence="3" type="ORF">DMAD_13034</name>
</gene>
<feature type="coiled-coil region" evidence="1">
    <location>
        <begin position="247"/>
        <end position="405"/>
    </location>
</feature>
<evidence type="ECO:0000256" key="1">
    <source>
        <dbReference type="SAM" id="Coils"/>
    </source>
</evidence>
<feature type="region of interest" description="Disordered" evidence="2">
    <location>
        <begin position="15"/>
        <end position="42"/>
    </location>
</feature>
<feature type="coiled-coil region" evidence="1">
    <location>
        <begin position="74"/>
        <end position="168"/>
    </location>
</feature>
<keyword evidence="4" id="KW-1185">Reference proteome</keyword>
<reference evidence="3 4" key="1">
    <citation type="submission" date="2024-02" db="EMBL/GenBank/DDBJ databases">
        <title>A chromosome-level genome assembly of Drosophila madeirensis, a fruit fly species endemic to Madeira island.</title>
        <authorList>
            <person name="Tomihara K."/>
            <person name="Llopart A."/>
            <person name="Yamamoto D."/>
        </authorList>
    </citation>
    <scope>NUCLEOTIDE SEQUENCE [LARGE SCALE GENOMIC DNA]</scope>
    <source>
        <strain evidence="3 4">RF1</strain>
    </source>
</reference>
<proteinExistence type="predicted"/>
<name>A0AAU9FJE3_DROMD</name>
<accession>A0AAU9FJE3</accession>
<organism evidence="3 4">
    <name type="scientific">Drosophila madeirensis</name>
    <name type="common">Fruit fly</name>
    <dbReference type="NCBI Taxonomy" id="30013"/>
    <lineage>
        <taxon>Eukaryota</taxon>
        <taxon>Metazoa</taxon>
        <taxon>Ecdysozoa</taxon>
        <taxon>Arthropoda</taxon>
        <taxon>Hexapoda</taxon>
        <taxon>Insecta</taxon>
        <taxon>Pterygota</taxon>
        <taxon>Neoptera</taxon>
        <taxon>Endopterygota</taxon>
        <taxon>Diptera</taxon>
        <taxon>Brachycera</taxon>
        <taxon>Muscomorpha</taxon>
        <taxon>Ephydroidea</taxon>
        <taxon>Drosophilidae</taxon>
        <taxon>Drosophila</taxon>
        <taxon>Sophophora</taxon>
    </lineage>
</organism>
<dbReference type="AlphaFoldDB" id="A0AAU9FJE3"/>
<dbReference type="EMBL" id="AP029264">
    <property type="protein sequence ID" value="BFF95684.1"/>
    <property type="molecule type" value="Genomic_DNA"/>
</dbReference>
<evidence type="ECO:0000256" key="2">
    <source>
        <dbReference type="SAM" id="MobiDB-lite"/>
    </source>
</evidence>
<keyword evidence="1" id="KW-0175">Coiled coil</keyword>
<feature type="compositionally biased region" description="Polar residues" evidence="2">
    <location>
        <begin position="24"/>
        <end position="33"/>
    </location>
</feature>
<evidence type="ECO:0000313" key="3">
    <source>
        <dbReference type="EMBL" id="BFF95684.1"/>
    </source>
</evidence>
<feature type="coiled-coil region" evidence="1">
    <location>
        <begin position="641"/>
        <end position="668"/>
    </location>
</feature>
<dbReference type="Proteomes" id="UP001500889">
    <property type="component" value="Chromosome U"/>
</dbReference>
<protein>
    <submittedName>
        <fullName evidence="3">Kinectin-like</fullName>
    </submittedName>
</protein>